<evidence type="ECO:0000313" key="7">
    <source>
        <dbReference type="EMBL" id="SQI37345.1"/>
    </source>
</evidence>
<reference evidence="7 8" key="1">
    <citation type="submission" date="2018-06" db="EMBL/GenBank/DDBJ databases">
        <authorList>
            <consortium name="Pathogen Informatics"/>
            <person name="Doyle S."/>
        </authorList>
    </citation>
    <scope>NUCLEOTIDE SEQUENCE [LARGE SCALE GENOMIC DNA]</scope>
    <source>
        <strain evidence="7 8">NCTC12151</strain>
    </source>
</reference>
<feature type="domain" description="Carbohydrate kinase PfkB" evidence="6">
    <location>
        <begin position="19"/>
        <end position="297"/>
    </location>
</feature>
<name>A0A2X4XC23_9GAMM</name>
<dbReference type="InterPro" id="IPR011611">
    <property type="entry name" value="PfkB_dom"/>
</dbReference>
<dbReference type="Pfam" id="PF00294">
    <property type="entry name" value="PfkB"/>
    <property type="match status" value="1"/>
</dbReference>
<dbReference type="PANTHER" id="PTHR43085:SF1">
    <property type="entry name" value="PSEUDOURIDINE KINASE-RELATED"/>
    <property type="match status" value="1"/>
</dbReference>
<dbReference type="InterPro" id="IPR029056">
    <property type="entry name" value="Ribokinase-like"/>
</dbReference>
<evidence type="ECO:0000256" key="1">
    <source>
        <dbReference type="ARBA" id="ARBA00010688"/>
    </source>
</evidence>
<dbReference type="Proteomes" id="UP000249005">
    <property type="component" value="Chromosome 1"/>
</dbReference>
<keyword evidence="5" id="KW-0067">ATP-binding</keyword>
<evidence type="ECO:0000259" key="6">
    <source>
        <dbReference type="Pfam" id="PF00294"/>
    </source>
</evidence>
<dbReference type="NCBIfam" id="NF006957">
    <property type="entry name" value="PRK09434.1"/>
    <property type="match status" value="1"/>
</dbReference>
<dbReference type="EMBL" id="LS483470">
    <property type="protein sequence ID" value="SQI37345.1"/>
    <property type="molecule type" value="Genomic_DNA"/>
</dbReference>
<protein>
    <submittedName>
        <fullName evidence="7">5-dehydro-2-deoxygluconokinase</fullName>
        <ecNumber evidence="7">2.7.1.92</ecNumber>
    </submittedName>
</protein>
<evidence type="ECO:0000256" key="4">
    <source>
        <dbReference type="ARBA" id="ARBA00022777"/>
    </source>
</evidence>
<accession>A0A2X4XC23</accession>
<dbReference type="Gene3D" id="3.40.1190.20">
    <property type="match status" value="1"/>
</dbReference>
<dbReference type="AlphaFoldDB" id="A0A2X4XC23"/>
<dbReference type="SUPFAM" id="SSF53613">
    <property type="entry name" value="Ribokinase-like"/>
    <property type="match status" value="1"/>
</dbReference>
<keyword evidence="2 7" id="KW-0808">Transferase</keyword>
<organism evidence="7 8">
    <name type="scientific">Leminorella richardii</name>
    <dbReference type="NCBI Taxonomy" id="158841"/>
    <lineage>
        <taxon>Bacteria</taxon>
        <taxon>Pseudomonadati</taxon>
        <taxon>Pseudomonadota</taxon>
        <taxon>Gammaproteobacteria</taxon>
        <taxon>Enterobacterales</taxon>
        <taxon>Budviciaceae</taxon>
        <taxon>Leminorella</taxon>
    </lineage>
</organism>
<comment type="similarity">
    <text evidence="1">Belongs to the carbohydrate kinase PfkB family.</text>
</comment>
<evidence type="ECO:0000256" key="5">
    <source>
        <dbReference type="ARBA" id="ARBA00022840"/>
    </source>
</evidence>
<dbReference type="PROSITE" id="PS00583">
    <property type="entry name" value="PFKB_KINASES_1"/>
    <property type="match status" value="1"/>
</dbReference>
<dbReference type="PANTHER" id="PTHR43085">
    <property type="entry name" value="HEXOKINASE FAMILY MEMBER"/>
    <property type="match status" value="1"/>
</dbReference>
<keyword evidence="4 7" id="KW-0418">Kinase</keyword>
<dbReference type="KEGG" id="lri:NCTC12151_01109"/>
<keyword evidence="3" id="KW-0547">Nucleotide-binding</keyword>
<dbReference type="EC" id="2.7.1.92" evidence="7"/>
<dbReference type="GO" id="GO:0047590">
    <property type="term" value="F:5-dehydro-2-deoxygluconokinase activity"/>
    <property type="evidence" value="ECO:0007669"/>
    <property type="project" value="UniProtKB-EC"/>
</dbReference>
<gene>
    <name evidence="7" type="primary">iolC_2</name>
    <name evidence="7" type="ORF">NCTC12151_01109</name>
</gene>
<proteinExistence type="inferred from homology"/>
<dbReference type="GO" id="GO:0005524">
    <property type="term" value="F:ATP binding"/>
    <property type="evidence" value="ECO:0007669"/>
    <property type="project" value="UniProtKB-KW"/>
</dbReference>
<dbReference type="InterPro" id="IPR002173">
    <property type="entry name" value="Carboh/pur_kinase_PfkB_CS"/>
</dbReference>
<dbReference type="OrthoDB" id="9792663at2"/>
<sequence>MKIWALGDAVVDLLPQGHQQYEACAGGAPANVAVGVSRLGVSSGFIGRVGDDPFGLFMRESLEENGVDCQHVEQDEHHRTSTTLVSLEKSGERSFTFLVNPPADRFLARRSLPSKEADLLHSCSLALVGGSCREALWALTEQVKQQKGIVSFDVNLRSQMWDDAVVMKQEIVRYSQQADILKLSESELFWLTSTRDGDWKSALDALRAYPAELKAITCGSDGGIVLYRGETFRFNAYSTTSIDTTGAGDAFVAGLLTGITLRGFPQTDETLSGLISRASACGALSVSQKGAWRGLPTAEQLQQFLSLYPTFRMESVGQLWDD</sequence>
<dbReference type="PROSITE" id="PS00584">
    <property type="entry name" value="PFKB_KINASES_2"/>
    <property type="match status" value="1"/>
</dbReference>
<keyword evidence="8" id="KW-1185">Reference proteome</keyword>
<dbReference type="CDD" id="cd01167">
    <property type="entry name" value="bac_FRK"/>
    <property type="match status" value="1"/>
</dbReference>
<evidence type="ECO:0000256" key="3">
    <source>
        <dbReference type="ARBA" id="ARBA00022741"/>
    </source>
</evidence>
<evidence type="ECO:0000256" key="2">
    <source>
        <dbReference type="ARBA" id="ARBA00022679"/>
    </source>
</evidence>
<evidence type="ECO:0000313" key="8">
    <source>
        <dbReference type="Proteomes" id="UP000249005"/>
    </source>
</evidence>
<dbReference type="InterPro" id="IPR050306">
    <property type="entry name" value="PfkB_Carbo_kinase"/>
</dbReference>
<dbReference type="RefSeq" id="WP_111739654.1">
    <property type="nucleotide sequence ID" value="NZ_LR698987.1"/>
</dbReference>